<dbReference type="GO" id="GO:0098552">
    <property type="term" value="C:side of membrane"/>
    <property type="evidence" value="ECO:0007669"/>
    <property type="project" value="UniProtKB-ARBA"/>
</dbReference>
<dbReference type="FunFam" id="3.30.479.30:FF:000004">
    <property type="entry name" value="Putative membrane protease family, stomatin"/>
    <property type="match status" value="1"/>
</dbReference>
<sequence>MIVDLILIAVFLLILVGFLASAIRIVPEFKRLVILRLGRFVGMKGPGLVFRIPIIDQLLWVDLRESYFDVPHQTCITKDNAPTDIDFIVYYKVVDPRASVLNVSDFKGAALGISTTTLRAVIGEMMLDEVLAKRDEINHVLRSKLDEVTERWGVKITNVEIREILPPQSVQEAMIKQMAAERERRAMVTEAEGKKEAAIKVAEGEKQAAILRAEGEKQAAILRAEGERQAAILRAEGYSTALQKISEVARQLDENTMRLQYLEGFKAIGESGSTKIVIPMELIDMLREWLRKASGK</sequence>
<comment type="caution">
    <text evidence="4">The sequence shown here is derived from an EMBL/GenBank/DDBJ whole genome shotgun (WGS) entry which is preliminary data.</text>
</comment>
<comment type="subcellular location">
    <subcellularLocation>
        <location evidence="1">Membrane</location>
        <topology evidence="1">Single-pass membrane protein</topology>
    </subcellularLocation>
</comment>
<accession>A0A429GYW7</accession>
<evidence type="ECO:0000256" key="2">
    <source>
        <dbReference type="ARBA" id="ARBA00008164"/>
    </source>
</evidence>
<evidence type="ECO:0000256" key="1">
    <source>
        <dbReference type="ARBA" id="ARBA00004167"/>
    </source>
</evidence>
<dbReference type="OrthoDB" id="10752at2157"/>
<gene>
    <name evidence="4" type="ORF">D6D85_00180</name>
</gene>
<dbReference type="InterPro" id="IPR043202">
    <property type="entry name" value="Band-7_stomatin-like"/>
</dbReference>
<organism evidence="4 5">
    <name type="scientific">Candidatus Methanodesulfokora washburnensis</name>
    <dbReference type="NCBI Taxonomy" id="2478471"/>
    <lineage>
        <taxon>Archaea</taxon>
        <taxon>Thermoproteota</taxon>
        <taxon>Candidatus Korarchaeia</taxon>
        <taxon>Candidatus Korarchaeia incertae sedis</taxon>
        <taxon>Candidatus Methanodesulfokora</taxon>
    </lineage>
</organism>
<comment type="similarity">
    <text evidence="2">Belongs to the band 7/mec-2 family.</text>
</comment>
<dbReference type="Gene3D" id="3.30.479.30">
    <property type="entry name" value="Band 7 domain"/>
    <property type="match status" value="1"/>
</dbReference>
<dbReference type="AlphaFoldDB" id="A0A429GYW7"/>
<dbReference type="Proteomes" id="UP000277582">
    <property type="component" value="Unassembled WGS sequence"/>
</dbReference>
<dbReference type="InterPro" id="IPR001972">
    <property type="entry name" value="Stomatin_HflK_fam"/>
</dbReference>
<proteinExistence type="inferred from homology"/>
<keyword evidence="5" id="KW-1185">Reference proteome</keyword>
<dbReference type="InterPro" id="IPR036013">
    <property type="entry name" value="Band_7/SPFH_dom_sf"/>
</dbReference>
<reference evidence="4 5" key="1">
    <citation type="submission" date="2018-10" db="EMBL/GenBank/DDBJ databases">
        <title>Co-occurring genomic capacity for anaerobic methane metabolism and dissimilatory sulfite reduction discovered in the Korarchaeota.</title>
        <authorList>
            <person name="Mckay L.J."/>
            <person name="Dlakic M."/>
            <person name="Fields M.W."/>
            <person name="Delmont T.O."/>
            <person name="Eren A.M."/>
            <person name="Jay Z.J."/>
            <person name="Klingelsmith K.B."/>
            <person name="Rusch D.B."/>
            <person name="Inskeep W.P."/>
        </authorList>
    </citation>
    <scope>NUCLEOTIDE SEQUENCE [LARGE SCALE GENOMIC DNA]</scope>
    <source>
        <strain evidence="4 5">MDKW</strain>
    </source>
</reference>
<dbReference type="PRINTS" id="PR00721">
    <property type="entry name" value="STOMATIN"/>
</dbReference>
<feature type="domain" description="Band 7" evidence="3">
    <location>
        <begin position="21"/>
        <end position="178"/>
    </location>
</feature>
<dbReference type="GO" id="GO:0005886">
    <property type="term" value="C:plasma membrane"/>
    <property type="evidence" value="ECO:0007669"/>
    <property type="project" value="InterPro"/>
</dbReference>
<dbReference type="Pfam" id="PF01145">
    <property type="entry name" value="Band_7"/>
    <property type="match status" value="1"/>
</dbReference>
<evidence type="ECO:0000313" key="4">
    <source>
        <dbReference type="EMBL" id="RSN79086.1"/>
    </source>
</evidence>
<name>A0A429GYW7_9CREN</name>
<dbReference type="PANTHER" id="PTHR10264">
    <property type="entry name" value="BAND 7 PROTEIN-RELATED"/>
    <property type="match status" value="1"/>
</dbReference>
<dbReference type="RefSeq" id="WP_125670020.1">
    <property type="nucleotide sequence ID" value="NZ_RCOS01000003.1"/>
</dbReference>
<dbReference type="SMART" id="SM00244">
    <property type="entry name" value="PHB"/>
    <property type="match status" value="1"/>
</dbReference>
<evidence type="ECO:0000313" key="5">
    <source>
        <dbReference type="Proteomes" id="UP000277582"/>
    </source>
</evidence>
<dbReference type="EMBL" id="RCOS01000003">
    <property type="protein sequence ID" value="RSN79086.1"/>
    <property type="molecule type" value="Genomic_DNA"/>
</dbReference>
<dbReference type="PANTHER" id="PTHR10264:SF19">
    <property type="entry name" value="AT06885P-RELATED"/>
    <property type="match status" value="1"/>
</dbReference>
<dbReference type="SUPFAM" id="SSF117892">
    <property type="entry name" value="Band 7/SPFH domain"/>
    <property type="match status" value="1"/>
</dbReference>
<evidence type="ECO:0000259" key="3">
    <source>
        <dbReference type="SMART" id="SM00244"/>
    </source>
</evidence>
<protein>
    <submittedName>
        <fullName evidence="4">SPFH/Band 7/PHB domain protein</fullName>
    </submittedName>
</protein>
<dbReference type="InterPro" id="IPR001107">
    <property type="entry name" value="Band_7"/>
</dbReference>